<reference evidence="1" key="1">
    <citation type="submission" date="2020-11" db="EMBL/GenBank/DDBJ databases">
        <authorList>
            <consortium name="DOE Joint Genome Institute"/>
            <person name="Ahrendt S."/>
            <person name="Riley R."/>
            <person name="Andreopoulos W."/>
            <person name="Labutti K."/>
            <person name="Pangilinan J."/>
            <person name="Ruiz-Duenas F.J."/>
            <person name="Barrasa J.M."/>
            <person name="Sanchez-Garcia M."/>
            <person name="Camarero S."/>
            <person name="Miyauchi S."/>
            <person name="Serrano A."/>
            <person name="Linde D."/>
            <person name="Babiker R."/>
            <person name="Drula E."/>
            <person name="Ayuso-Fernandez I."/>
            <person name="Pacheco R."/>
            <person name="Padilla G."/>
            <person name="Ferreira P."/>
            <person name="Barriuso J."/>
            <person name="Kellner H."/>
            <person name="Castanera R."/>
            <person name="Alfaro M."/>
            <person name="Ramirez L."/>
            <person name="Pisabarro A.G."/>
            <person name="Kuo A."/>
            <person name="Tritt A."/>
            <person name="Lipzen A."/>
            <person name="He G."/>
            <person name="Yan M."/>
            <person name="Ng V."/>
            <person name="Cullen D."/>
            <person name="Martin F."/>
            <person name="Rosso M.-N."/>
            <person name="Henrissat B."/>
            <person name="Hibbett D."/>
            <person name="Martinez A.T."/>
            <person name="Grigoriev I.V."/>
        </authorList>
    </citation>
    <scope>NUCLEOTIDE SEQUENCE</scope>
    <source>
        <strain evidence="1">CBS 506.95</strain>
    </source>
</reference>
<dbReference type="InterPro" id="IPR032675">
    <property type="entry name" value="LRR_dom_sf"/>
</dbReference>
<organism evidence="1 2">
    <name type="scientific">Crepidotus variabilis</name>
    <dbReference type="NCBI Taxonomy" id="179855"/>
    <lineage>
        <taxon>Eukaryota</taxon>
        <taxon>Fungi</taxon>
        <taxon>Dikarya</taxon>
        <taxon>Basidiomycota</taxon>
        <taxon>Agaricomycotina</taxon>
        <taxon>Agaricomycetes</taxon>
        <taxon>Agaricomycetidae</taxon>
        <taxon>Agaricales</taxon>
        <taxon>Agaricineae</taxon>
        <taxon>Crepidotaceae</taxon>
        <taxon>Crepidotus</taxon>
    </lineage>
</organism>
<evidence type="ECO:0008006" key="3">
    <source>
        <dbReference type="Google" id="ProtNLM"/>
    </source>
</evidence>
<dbReference type="OrthoDB" id="2269034at2759"/>
<gene>
    <name evidence="1" type="ORF">CPB83DRAFT_856127</name>
</gene>
<sequence>MVVNCISCQSRRPRPPRRCTALTGRPCLGCIGLKKVDTEIRESSQSLRNLCLLRHETLTIVNEWHDPVIGALPVELSAYIFQLYLPEISTPDMGLTDQTRLAFQRRLTILTSLCKAWRRMAISTPSLWSTIIGDKLETIDRHLQRSGTLSLSIYIQLDRSYQTDESRQNIIKSICQHIPRWSVLCIKGSTSIISFITKHTSSFAEGASSLSTILLEATDKYEYGKKWTMRIGGPHTLRPIPTRLTIQASKFVWSNIDTTKLVELSIGAVETLSFIGILQQSPRLNTVVASIKDVTLSVSEIAKLLVEPFSHFALHSLEVTNHTTRATSLFNIVTFPSLQNLGCTTSLSYQQQDLAALHDFLLRSGSALRSFRLRHPCTEEDLLSLLRLVPDLQDLSVETTLSRQFFRYLGETAQDGGFLPSLRSLHFDVTRLNSTSFDWSLICTMAPVPSLLDGVRLRPISLIIVQLKSKEHAAMTESEEMHILALLESGVEIQARRWQIDKFQKHYLFRPALDRYCKRTSCLPREVLKGRLLSREEWNTF</sequence>
<evidence type="ECO:0000313" key="1">
    <source>
        <dbReference type="EMBL" id="KAF9527417.1"/>
    </source>
</evidence>
<evidence type="ECO:0000313" key="2">
    <source>
        <dbReference type="Proteomes" id="UP000807306"/>
    </source>
</evidence>
<dbReference type="Gene3D" id="3.80.10.10">
    <property type="entry name" value="Ribonuclease Inhibitor"/>
    <property type="match status" value="1"/>
</dbReference>
<dbReference type="Proteomes" id="UP000807306">
    <property type="component" value="Unassembled WGS sequence"/>
</dbReference>
<keyword evidence="2" id="KW-1185">Reference proteome</keyword>
<name>A0A9P6JNI2_9AGAR</name>
<proteinExistence type="predicted"/>
<protein>
    <recommendedName>
        <fullName evidence="3">F-box domain-containing protein</fullName>
    </recommendedName>
</protein>
<dbReference type="AlphaFoldDB" id="A0A9P6JNI2"/>
<accession>A0A9P6JNI2</accession>
<comment type="caution">
    <text evidence="1">The sequence shown here is derived from an EMBL/GenBank/DDBJ whole genome shotgun (WGS) entry which is preliminary data.</text>
</comment>
<dbReference type="EMBL" id="MU157861">
    <property type="protein sequence ID" value="KAF9527417.1"/>
    <property type="molecule type" value="Genomic_DNA"/>
</dbReference>